<evidence type="ECO:0000313" key="3">
    <source>
        <dbReference type="Proteomes" id="UP000694561"/>
    </source>
</evidence>
<dbReference type="PANTHER" id="PTHR15715:SF18">
    <property type="entry name" value="CENTROSOMAL PROTEIN OF 170 KDA PROTEIN B"/>
    <property type="match status" value="1"/>
</dbReference>
<feature type="domain" description="FHA" evidence="1">
    <location>
        <begin position="23"/>
        <end position="73"/>
    </location>
</feature>
<dbReference type="InterPro" id="IPR051176">
    <property type="entry name" value="Cent_Immune-Sig_Mod"/>
</dbReference>
<organism evidence="2 3">
    <name type="scientific">Monodon monoceros</name>
    <name type="common">Narwhal</name>
    <name type="synonym">Ceratodon monodon</name>
    <dbReference type="NCBI Taxonomy" id="40151"/>
    <lineage>
        <taxon>Eukaryota</taxon>
        <taxon>Metazoa</taxon>
        <taxon>Chordata</taxon>
        <taxon>Craniata</taxon>
        <taxon>Vertebrata</taxon>
        <taxon>Euteleostomi</taxon>
        <taxon>Mammalia</taxon>
        <taxon>Eutheria</taxon>
        <taxon>Laurasiatheria</taxon>
        <taxon>Artiodactyla</taxon>
        <taxon>Whippomorpha</taxon>
        <taxon>Cetacea</taxon>
        <taxon>Odontoceti</taxon>
        <taxon>Monodontidae</taxon>
        <taxon>Monodon</taxon>
    </lineage>
</organism>
<dbReference type="Gene3D" id="2.60.200.20">
    <property type="match status" value="1"/>
</dbReference>
<protein>
    <submittedName>
        <fullName evidence="2">Centrosomal protein 170B</fullName>
    </submittedName>
</protein>
<dbReference type="Ensembl" id="ENSMMNT00015022131.1">
    <property type="protein sequence ID" value="ENSMMNP00015020135.1"/>
    <property type="gene ID" value="ENSMMNG00015014777.1"/>
</dbReference>
<dbReference type="Proteomes" id="UP000694561">
    <property type="component" value="Unplaced"/>
</dbReference>
<dbReference type="GeneTree" id="ENSGT00940000157058"/>
<evidence type="ECO:0000259" key="1">
    <source>
        <dbReference type="PROSITE" id="PS50006"/>
    </source>
</evidence>
<dbReference type="InterPro" id="IPR008984">
    <property type="entry name" value="SMAD_FHA_dom_sf"/>
</dbReference>
<sequence length="102" mass="11705">MSATSWFLVSGSGTRHRLPRELIFVGRDECELMLQSRSVDKQHAVINYDRDRDEHWVKDLGSLNGTFVNDVRIPDQKYVTLKLNDVIRFGYDILPGSLCPVP</sequence>
<dbReference type="SUPFAM" id="SSF49879">
    <property type="entry name" value="SMAD/FHA domain"/>
    <property type="match status" value="1"/>
</dbReference>
<reference evidence="2" key="2">
    <citation type="submission" date="2025-09" db="UniProtKB">
        <authorList>
            <consortium name="Ensembl"/>
        </authorList>
    </citation>
    <scope>IDENTIFICATION</scope>
</reference>
<proteinExistence type="predicted"/>
<reference evidence="2" key="1">
    <citation type="submission" date="2025-08" db="UniProtKB">
        <authorList>
            <consortium name="Ensembl"/>
        </authorList>
    </citation>
    <scope>IDENTIFICATION</scope>
</reference>
<name>A0A8C6BT51_MONMO</name>
<keyword evidence="3" id="KW-1185">Reference proteome</keyword>
<dbReference type="InterPro" id="IPR000253">
    <property type="entry name" value="FHA_dom"/>
</dbReference>
<dbReference type="AlphaFoldDB" id="A0A8C6BT51"/>
<dbReference type="PANTHER" id="PTHR15715">
    <property type="entry name" value="CENTROSOMAL PROTEIN OF 170 KDA"/>
    <property type="match status" value="1"/>
</dbReference>
<gene>
    <name evidence="2" type="primary">CEP170B</name>
</gene>
<dbReference type="PROSITE" id="PS50006">
    <property type="entry name" value="FHA_DOMAIN"/>
    <property type="match status" value="1"/>
</dbReference>
<dbReference type="Pfam" id="PF00498">
    <property type="entry name" value="FHA"/>
    <property type="match status" value="1"/>
</dbReference>
<dbReference type="SMART" id="SM00240">
    <property type="entry name" value="FHA"/>
    <property type="match status" value="1"/>
</dbReference>
<evidence type="ECO:0000313" key="2">
    <source>
        <dbReference type="Ensembl" id="ENSMMNP00015020135.1"/>
    </source>
</evidence>
<accession>A0A8C6BT51</accession>